<organism evidence="1 2">
    <name type="scientific">Golovinomyces cichoracearum</name>
    <dbReference type="NCBI Taxonomy" id="62708"/>
    <lineage>
        <taxon>Eukaryota</taxon>
        <taxon>Fungi</taxon>
        <taxon>Dikarya</taxon>
        <taxon>Ascomycota</taxon>
        <taxon>Pezizomycotina</taxon>
        <taxon>Leotiomycetes</taxon>
        <taxon>Erysiphales</taxon>
        <taxon>Erysiphaceae</taxon>
        <taxon>Golovinomyces</taxon>
    </lineage>
</organism>
<dbReference type="Proteomes" id="UP000283383">
    <property type="component" value="Unassembled WGS sequence"/>
</dbReference>
<proteinExistence type="predicted"/>
<dbReference type="AlphaFoldDB" id="A0A420J9K4"/>
<evidence type="ECO:0000313" key="1">
    <source>
        <dbReference type="EMBL" id="RKF83483.1"/>
    </source>
</evidence>
<name>A0A420J9K4_9PEZI</name>
<protein>
    <submittedName>
        <fullName evidence="1">Uncharacterized protein</fullName>
    </submittedName>
</protein>
<comment type="caution">
    <text evidence="1">The sequence shown here is derived from an EMBL/GenBank/DDBJ whole genome shotgun (WGS) entry which is preliminary data.</text>
</comment>
<evidence type="ECO:0000313" key="2">
    <source>
        <dbReference type="Proteomes" id="UP000283383"/>
    </source>
</evidence>
<sequence>MKKNWTFRLLTETRFSIGETSSSKDERMTAPFNTPMMDILDLQVLILSRQSFLSQK</sequence>
<keyword evidence="2" id="KW-1185">Reference proteome</keyword>
<reference evidence="1 2" key="1">
    <citation type="journal article" date="2018" name="BMC Genomics">
        <title>Comparative genome analyses reveal sequence features reflecting distinct modes of host-adaptation between dicot and monocot powdery mildew.</title>
        <authorList>
            <person name="Wu Y."/>
            <person name="Ma X."/>
            <person name="Pan Z."/>
            <person name="Kale S.D."/>
            <person name="Song Y."/>
            <person name="King H."/>
            <person name="Zhang Q."/>
            <person name="Presley C."/>
            <person name="Deng X."/>
            <person name="Wei C.I."/>
            <person name="Xiao S."/>
        </authorList>
    </citation>
    <scope>NUCLEOTIDE SEQUENCE [LARGE SCALE GENOMIC DNA]</scope>
    <source>
        <strain evidence="1">UMSG3</strain>
    </source>
</reference>
<accession>A0A420J9K4</accession>
<gene>
    <name evidence="1" type="ORF">GcM3_012048</name>
</gene>
<dbReference type="EMBL" id="MCBQ01001296">
    <property type="protein sequence ID" value="RKF83483.1"/>
    <property type="molecule type" value="Genomic_DNA"/>
</dbReference>